<dbReference type="Proteomes" id="UP000016936">
    <property type="component" value="Unassembled WGS sequence"/>
</dbReference>
<dbReference type="AlphaFoldDB" id="M2UIU8"/>
<evidence type="ECO:0000313" key="4">
    <source>
        <dbReference type="Proteomes" id="UP000016936"/>
    </source>
</evidence>
<dbReference type="EMBL" id="KB445573">
    <property type="protein sequence ID" value="EMD93611.1"/>
    <property type="molecule type" value="Genomic_DNA"/>
</dbReference>
<organism evidence="3 4">
    <name type="scientific">Cochliobolus heterostrophus (strain C5 / ATCC 48332 / race O)</name>
    <name type="common">Southern corn leaf blight fungus</name>
    <name type="synonym">Bipolaris maydis</name>
    <dbReference type="NCBI Taxonomy" id="701091"/>
    <lineage>
        <taxon>Eukaryota</taxon>
        <taxon>Fungi</taxon>
        <taxon>Dikarya</taxon>
        <taxon>Ascomycota</taxon>
        <taxon>Pezizomycotina</taxon>
        <taxon>Dothideomycetes</taxon>
        <taxon>Pleosporomycetidae</taxon>
        <taxon>Pleosporales</taxon>
        <taxon>Pleosporineae</taxon>
        <taxon>Pleosporaceae</taxon>
        <taxon>Bipolaris</taxon>
    </lineage>
</organism>
<evidence type="ECO:0000256" key="1">
    <source>
        <dbReference type="ARBA" id="ARBA00022737"/>
    </source>
</evidence>
<dbReference type="InterPro" id="IPR056884">
    <property type="entry name" value="NPHP3-like_N"/>
</dbReference>
<proteinExistence type="predicted"/>
<evidence type="ECO:0000259" key="2">
    <source>
        <dbReference type="Pfam" id="PF24883"/>
    </source>
</evidence>
<dbReference type="HOGENOM" id="CLU_1763149_0_0_1"/>
<sequence length="148" mass="16917">MGHTDVVFFFCDYRDNQRNTCTAVLYGLIRQIITKRPGLEEQVYSHIAILEEVHQKLEKLERPKETLEILNVLWQIFAGLVTSVELGTIFCVIDGLDECEPSMLGALTSRIRYLFANGTPPQRRGTFKLAISSRSTYELGNFMEVQVD</sequence>
<evidence type="ECO:0000313" key="3">
    <source>
        <dbReference type="EMBL" id="EMD93611.1"/>
    </source>
</evidence>
<gene>
    <name evidence="3" type="ORF">COCHEDRAFT_1132144</name>
</gene>
<accession>M2UIU8</accession>
<reference evidence="4" key="2">
    <citation type="journal article" date="2013" name="PLoS Genet.">
        <title>Comparative genome structure, secondary metabolite, and effector coding capacity across Cochliobolus pathogens.</title>
        <authorList>
            <person name="Condon B.J."/>
            <person name="Leng Y."/>
            <person name="Wu D."/>
            <person name="Bushley K.E."/>
            <person name="Ohm R.A."/>
            <person name="Otillar R."/>
            <person name="Martin J."/>
            <person name="Schackwitz W."/>
            <person name="Grimwood J."/>
            <person name="MohdZainudin N."/>
            <person name="Xue C."/>
            <person name="Wang R."/>
            <person name="Manning V.A."/>
            <person name="Dhillon B."/>
            <person name="Tu Z.J."/>
            <person name="Steffenson B.J."/>
            <person name="Salamov A."/>
            <person name="Sun H."/>
            <person name="Lowry S."/>
            <person name="LaButti K."/>
            <person name="Han J."/>
            <person name="Copeland A."/>
            <person name="Lindquist E."/>
            <person name="Barry K."/>
            <person name="Schmutz J."/>
            <person name="Baker S.E."/>
            <person name="Ciuffetti L.M."/>
            <person name="Grigoriev I.V."/>
            <person name="Zhong S."/>
            <person name="Turgeon B.G."/>
        </authorList>
    </citation>
    <scope>NUCLEOTIDE SEQUENCE [LARGE SCALE GENOMIC DNA]</scope>
    <source>
        <strain evidence="4">C5 / ATCC 48332 / race O</strain>
    </source>
</reference>
<keyword evidence="4" id="KW-1185">Reference proteome</keyword>
<dbReference type="Pfam" id="PF24883">
    <property type="entry name" value="NPHP3_N"/>
    <property type="match status" value="1"/>
</dbReference>
<feature type="non-terminal residue" evidence="3">
    <location>
        <position position="148"/>
    </location>
</feature>
<dbReference type="PANTHER" id="PTHR10039">
    <property type="entry name" value="AMELOGENIN"/>
    <property type="match status" value="1"/>
</dbReference>
<keyword evidence="1" id="KW-0677">Repeat</keyword>
<reference evidence="3 4" key="1">
    <citation type="journal article" date="2012" name="PLoS Pathog.">
        <title>Diverse lifestyles and strategies of plant pathogenesis encoded in the genomes of eighteen Dothideomycetes fungi.</title>
        <authorList>
            <person name="Ohm R.A."/>
            <person name="Feau N."/>
            <person name="Henrissat B."/>
            <person name="Schoch C.L."/>
            <person name="Horwitz B.A."/>
            <person name="Barry K.W."/>
            <person name="Condon B.J."/>
            <person name="Copeland A.C."/>
            <person name="Dhillon B."/>
            <person name="Glaser F."/>
            <person name="Hesse C.N."/>
            <person name="Kosti I."/>
            <person name="LaButti K."/>
            <person name="Lindquist E.A."/>
            <person name="Lucas S."/>
            <person name="Salamov A.A."/>
            <person name="Bradshaw R.E."/>
            <person name="Ciuffetti L."/>
            <person name="Hamelin R.C."/>
            <person name="Kema G.H.J."/>
            <person name="Lawrence C."/>
            <person name="Scott J.A."/>
            <person name="Spatafora J.W."/>
            <person name="Turgeon B.G."/>
            <person name="de Wit P.J.G.M."/>
            <person name="Zhong S."/>
            <person name="Goodwin S.B."/>
            <person name="Grigoriev I.V."/>
        </authorList>
    </citation>
    <scope>NUCLEOTIDE SEQUENCE [LARGE SCALE GENOMIC DNA]</scope>
    <source>
        <strain evidence="4">C5 / ATCC 48332 / race O</strain>
    </source>
</reference>
<dbReference type="PANTHER" id="PTHR10039:SF14">
    <property type="entry name" value="NACHT DOMAIN-CONTAINING PROTEIN"/>
    <property type="match status" value="1"/>
</dbReference>
<name>M2UIU8_COCH5</name>
<protein>
    <recommendedName>
        <fullName evidence="2">Nephrocystin 3-like N-terminal domain-containing protein</fullName>
    </recommendedName>
</protein>
<feature type="domain" description="Nephrocystin 3-like N-terminal" evidence="2">
    <location>
        <begin position="4"/>
        <end position="134"/>
    </location>
</feature>